<proteinExistence type="predicted"/>
<gene>
    <name evidence="1" type="ORF">MLD38_001670</name>
</gene>
<dbReference type="EMBL" id="CM042880">
    <property type="protein sequence ID" value="KAI4389442.1"/>
    <property type="molecule type" value="Genomic_DNA"/>
</dbReference>
<accession>A0ACB9SDW5</accession>
<reference evidence="2" key="1">
    <citation type="journal article" date="2023" name="Front. Plant Sci.">
        <title>Chromosomal-level genome assembly of Melastoma candidum provides insights into trichome evolution.</title>
        <authorList>
            <person name="Zhong Y."/>
            <person name="Wu W."/>
            <person name="Sun C."/>
            <person name="Zou P."/>
            <person name="Liu Y."/>
            <person name="Dai S."/>
            <person name="Zhou R."/>
        </authorList>
    </citation>
    <scope>NUCLEOTIDE SEQUENCE [LARGE SCALE GENOMIC DNA]</scope>
</reference>
<name>A0ACB9SDW5_9MYRT</name>
<organism evidence="1 2">
    <name type="scientific">Melastoma candidum</name>
    <dbReference type="NCBI Taxonomy" id="119954"/>
    <lineage>
        <taxon>Eukaryota</taxon>
        <taxon>Viridiplantae</taxon>
        <taxon>Streptophyta</taxon>
        <taxon>Embryophyta</taxon>
        <taxon>Tracheophyta</taxon>
        <taxon>Spermatophyta</taxon>
        <taxon>Magnoliopsida</taxon>
        <taxon>eudicotyledons</taxon>
        <taxon>Gunneridae</taxon>
        <taxon>Pentapetalae</taxon>
        <taxon>rosids</taxon>
        <taxon>malvids</taxon>
        <taxon>Myrtales</taxon>
        <taxon>Melastomataceae</taxon>
        <taxon>Melastomatoideae</taxon>
        <taxon>Melastomateae</taxon>
        <taxon>Melastoma</taxon>
    </lineage>
</organism>
<evidence type="ECO:0000313" key="1">
    <source>
        <dbReference type="EMBL" id="KAI4389442.1"/>
    </source>
</evidence>
<comment type="caution">
    <text evidence="1">The sequence shown here is derived from an EMBL/GenBank/DDBJ whole genome shotgun (WGS) entry which is preliminary data.</text>
</comment>
<protein>
    <submittedName>
        <fullName evidence="1">Uncharacterized protein</fullName>
    </submittedName>
</protein>
<dbReference type="Proteomes" id="UP001057402">
    <property type="component" value="Chromosome 1"/>
</dbReference>
<keyword evidence="2" id="KW-1185">Reference proteome</keyword>
<sequence length="355" mass="38237">MAAASASASTGFGNLTTSTLPSLHANFGTTMITLGRFASAGKLRASATSPMAVVETVSPEVTVDEVGRSIGAGQSLLSCPICFERLTLVDGSGSSGDSVSKTTLLCETCKKEYGGPESHLDLTVSSGTKVYGEALALSTEFFRFPLISYLYERGWRQSFSVWGGFPGPEKEFDLMKGFMKPVLGGTIVDASCGSGLFSRLFAKSGLFSLVIALDYSESMLKQCYDYARQEENFPKEKLLLVRADISRLPFASRSINAVHAGAALHCWPSPSTAVAEINRVLRPGGVFVATTYLLDGPFSLIPFLRPLRQNIVQVSGSHVFLGEQELEDLCRACGLINFKCVRNRRFVMISATKPS</sequence>
<evidence type="ECO:0000313" key="2">
    <source>
        <dbReference type="Proteomes" id="UP001057402"/>
    </source>
</evidence>